<keyword evidence="2" id="KW-1003">Cell membrane</keyword>
<evidence type="ECO:0000259" key="8">
    <source>
        <dbReference type="Pfam" id="PF12704"/>
    </source>
</evidence>
<evidence type="ECO:0000256" key="4">
    <source>
        <dbReference type="ARBA" id="ARBA00022989"/>
    </source>
</evidence>
<feature type="domain" description="ABC3 transporter permease C-terminal" evidence="7">
    <location>
        <begin position="269"/>
        <end position="387"/>
    </location>
</feature>
<evidence type="ECO:0000313" key="10">
    <source>
        <dbReference type="Proteomes" id="UP000216998"/>
    </source>
</evidence>
<reference evidence="9 10" key="1">
    <citation type="submission" date="2017-07" db="EMBL/GenBank/DDBJ databases">
        <title>Niveispirillum cyanobacteriorum sp. nov., isolated from cyanobacterial aggregates in a eutrophic lake.</title>
        <authorList>
            <person name="Cai H."/>
        </authorList>
    </citation>
    <scope>NUCLEOTIDE SEQUENCE [LARGE SCALE GENOMIC DNA]</scope>
    <source>
        <strain evidence="10">TH1-14</strain>
    </source>
</reference>
<keyword evidence="4 6" id="KW-1133">Transmembrane helix</keyword>
<feature type="transmembrane region" description="Helical" evidence="6">
    <location>
        <begin position="22"/>
        <end position="49"/>
    </location>
</feature>
<dbReference type="RefSeq" id="WP_094455866.1">
    <property type="nucleotide sequence ID" value="NZ_NOXU01000026.1"/>
</dbReference>
<dbReference type="GO" id="GO:0005886">
    <property type="term" value="C:plasma membrane"/>
    <property type="evidence" value="ECO:0007669"/>
    <property type="project" value="UniProtKB-SubCell"/>
</dbReference>
<organism evidence="9 10">
    <name type="scientific">Niveispirillum lacus</name>
    <dbReference type="NCBI Taxonomy" id="1981099"/>
    <lineage>
        <taxon>Bacteria</taxon>
        <taxon>Pseudomonadati</taxon>
        <taxon>Pseudomonadota</taxon>
        <taxon>Alphaproteobacteria</taxon>
        <taxon>Rhodospirillales</taxon>
        <taxon>Azospirillaceae</taxon>
        <taxon>Niveispirillum</taxon>
    </lineage>
</organism>
<dbReference type="InterPro" id="IPR050250">
    <property type="entry name" value="Macrolide_Exporter_MacB"/>
</dbReference>
<evidence type="ECO:0000256" key="1">
    <source>
        <dbReference type="ARBA" id="ARBA00004651"/>
    </source>
</evidence>
<feature type="transmembrane region" description="Helical" evidence="6">
    <location>
        <begin position="306"/>
        <end position="335"/>
    </location>
</feature>
<dbReference type="PANTHER" id="PTHR30572">
    <property type="entry name" value="MEMBRANE COMPONENT OF TRANSPORTER-RELATED"/>
    <property type="match status" value="1"/>
</dbReference>
<evidence type="ECO:0000256" key="5">
    <source>
        <dbReference type="ARBA" id="ARBA00023136"/>
    </source>
</evidence>
<evidence type="ECO:0000256" key="2">
    <source>
        <dbReference type="ARBA" id="ARBA00022475"/>
    </source>
</evidence>
<evidence type="ECO:0000256" key="6">
    <source>
        <dbReference type="SAM" id="Phobius"/>
    </source>
</evidence>
<evidence type="ECO:0000259" key="7">
    <source>
        <dbReference type="Pfam" id="PF02687"/>
    </source>
</evidence>
<dbReference type="PANTHER" id="PTHR30572:SF15">
    <property type="entry name" value="ABC TRANSPORTER PERMEASE"/>
    <property type="match status" value="1"/>
</dbReference>
<dbReference type="Pfam" id="PF12704">
    <property type="entry name" value="MacB_PCD"/>
    <property type="match status" value="1"/>
</dbReference>
<dbReference type="AlphaFoldDB" id="A0A255Z1Q0"/>
<keyword evidence="10" id="KW-1185">Reference proteome</keyword>
<protein>
    <submittedName>
        <fullName evidence="9">Peptide ABC transporter permease</fullName>
    </submittedName>
</protein>
<dbReference type="GO" id="GO:0022857">
    <property type="term" value="F:transmembrane transporter activity"/>
    <property type="evidence" value="ECO:0007669"/>
    <property type="project" value="TreeGrafter"/>
</dbReference>
<comment type="subcellular location">
    <subcellularLocation>
        <location evidence="1">Cell membrane</location>
        <topology evidence="1">Multi-pass membrane protein</topology>
    </subcellularLocation>
</comment>
<accession>A0A255Z1Q0</accession>
<dbReference type="OrthoDB" id="241967at2"/>
<gene>
    <name evidence="9" type="ORF">CHU95_09085</name>
</gene>
<dbReference type="Pfam" id="PF02687">
    <property type="entry name" value="FtsX"/>
    <property type="match status" value="1"/>
</dbReference>
<keyword evidence="5 6" id="KW-0472">Membrane</keyword>
<name>A0A255Z1Q0_9PROT</name>
<dbReference type="EMBL" id="NOXU01000026">
    <property type="protein sequence ID" value="OYQ35351.1"/>
    <property type="molecule type" value="Genomic_DNA"/>
</dbReference>
<sequence length="395" mass="41905">MRIFNQIIAVCAINLKSLPQRFWLSLSTVVAVAMVVTVLLSFLALAAGFKRTLDGTGSESIAIMLRDGSQQEVNSVVALDQVRLIGEAPGIVRKEDGNPLVSGELYVIVDGVRRSTGLKANLPLRGIGKDGAALRDGLSITQGRMFEPGSNEIVVGEGLIREFAGFDLGSEVRLGTGTWKVVGVFSMNGAVFESEIWGDVTVVQSLFRRGSSFQTVRVRLENPEAIDLLRDYVSNEPRLKLEVFSEKGYFAGQSSNTVSLIQNAGWPLAIAMALGALAGALNTMYSSVASRSREIATLRCLGFGGFPSFVATMLESLVLAGIGGVIGSLGIFLFFDGFSTSTLGQGFTQIVFTVSLTPALVKQGIVLALIVGLIGGFFPALRAARLPIVAAYAQG</sequence>
<dbReference type="InterPro" id="IPR003838">
    <property type="entry name" value="ABC3_permease_C"/>
</dbReference>
<feature type="transmembrane region" description="Helical" evidence="6">
    <location>
        <begin position="355"/>
        <end position="378"/>
    </location>
</feature>
<dbReference type="Proteomes" id="UP000216998">
    <property type="component" value="Unassembled WGS sequence"/>
</dbReference>
<proteinExistence type="predicted"/>
<keyword evidence="3 6" id="KW-0812">Transmembrane</keyword>
<evidence type="ECO:0000256" key="3">
    <source>
        <dbReference type="ARBA" id="ARBA00022692"/>
    </source>
</evidence>
<evidence type="ECO:0000313" key="9">
    <source>
        <dbReference type="EMBL" id="OYQ35351.1"/>
    </source>
</evidence>
<feature type="domain" description="MacB-like periplasmic core" evidence="8">
    <location>
        <begin position="26"/>
        <end position="233"/>
    </location>
</feature>
<comment type="caution">
    <text evidence="9">The sequence shown here is derived from an EMBL/GenBank/DDBJ whole genome shotgun (WGS) entry which is preliminary data.</text>
</comment>
<feature type="transmembrane region" description="Helical" evidence="6">
    <location>
        <begin position="264"/>
        <end position="285"/>
    </location>
</feature>
<dbReference type="InterPro" id="IPR025857">
    <property type="entry name" value="MacB_PCD"/>
</dbReference>